<protein>
    <submittedName>
        <fullName evidence="3">Glycosyltransferase</fullName>
    </submittedName>
</protein>
<organism evidence="3 5">
    <name type="scientific">Streptococcus zhangguiae</name>
    <dbReference type="NCBI Taxonomy" id="2664091"/>
    <lineage>
        <taxon>Bacteria</taxon>
        <taxon>Bacillati</taxon>
        <taxon>Bacillota</taxon>
        <taxon>Bacilli</taxon>
        <taxon>Lactobacillales</taxon>
        <taxon>Streptococcaceae</taxon>
        <taxon>Streptococcus</taxon>
    </lineage>
</organism>
<evidence type="ECO:0000313" key="2">
    <source>
        <dbReference type="EMBL" id="MTB64816.1"/>
    </source>
</evidence>
<dbReference type="CDD" id="cd04196">
    <property type="entry name" value="GT_2_like_d"/>
    <property type="match status" value="1"/>
</dbReference>
<sequence>MRVHILLSTYNGERFLREQIDSIRRQTVSDWTLLIRDDGSSDGTRDIIKEYCQKDERICFINPDDTTNLGVINSFHTLLQYKVADYYFFSDQDDVWLEHKLEWQLEEAQAYPADKPLLVYTDLTVVGQDLTVMHESMIKTQSDHANTRLVQELTENTVTGGVAMVNHTLAELWTGQEAYALLMHDWYLALVAAALGNLVYIDQPTELYRQHEANVLGARTLKKRMHNWIRPHVLFAKYWKLIQDSQRQARNLLDLPLSTKDRELVENFITIMDVPFMERLNRIRVYGYRKNKAFHTLVFTSLILTKFAYKE</sequence>
<keyword evidence="4" id="KW-1185">Reference proteome</keyword>
<dbReference type="RefSeq" id="WP_154608755.1">
    <property type="nucleotide sequence ID" value="NZ_CP072115.1"/>
</dbReference>
<dbReference type="PANTHER" id="PTHR22916:SF3">
    <property type="entry name" value="UDP-GLCNAC:BETAGAL BETA-1,3-N-ACETYLGLUCOSAMINYLTRANSFERASE-LIKE PROTEIN 1"/>
    <property type="match status" value="1"/>
</dbReference>
<dbReference type="PANTHER" id="PTHR22916">
    <property type="entry name" value="GLYCOSYLTRANSFERASE"/>
    <property type="match status" value="1"/>
</dbReference>
<dbReference type="AlphaFoldDB" id="A0A6I4RJT1"/>
<reference evidence="3 5" key="1">
    <citation type="submission" date="2019-10" db="EMBL/GenBank/DDBJ databases">
        <title>Streptococcis sp, isolated from the respiratory tract of Marmot.</title>
        <authorList>
            <person name="Zhang G."/>
        </authorList>
    </citation>
    <scope>NUCLEOTIDE SEQUENCE [LARGE SCALE GENOMIC DNA]</scope>
    <source>
        <strain evidence="3">Zg-70</strain>
        <strain evidence="5">zg-70</strain>
    </source>
</reference>
<dbReference type="InterPro" id="IPR029044">
    <property type="entry name" value="Nucleotide-diphossugar_trans"/>
</dbReference>
<evidence type="ECO:0000259" key="1">
    <source>
        <dbReference type="Pfam" id="PF00535"/>
    </source>
</evidence>
<evidence type="ECO:0000313" key="3">
    <source>
        <dbReference type="EMBL" id="MWV56803.1"/>
    </source>
</evidence>
<gene>
    <name evidence="2" type="ORF">GGG87_07385</name>
    <name evidence="3" type="ORF">GGH11_07425</name>
</gene>
<name>A0A6I4RJT1_9STRE</name>
<comment type="caution">
    <text evidence="3">The sequence shown here is derived from an EMBL/GenBank/DDBJ whole genome shotgun (WGS) entry which is preliminary data.</text>
</comment>
<evidence type="ECO:0000313" key="4">
    <source>
        <dbReference type="Proteomes" id="UP000435060"/>
    </source>
</evidence>
<dbReference type="Proteomes" id="UP000435060">
    <property type="component" value="Unassembled WGS sequence"/>
</dbReference>
<reference evidence="2 4" key="2">
    <citation type="submission" date="2019-11" db="EMBL/GenBank/DDBJ databases">
        <title>Streptococcis sp. isolated from the respiratory tract of Marmot.</title>
        <authorList>
            <person name="Zhang G."/>
        </authorList>
    </citation>
    <scope>NUCLEOTIDE SEQUENCE [LARGE SCALE GENOMIC DNA]</scope>
    <source>
        <strain evidence="2">Zg-86</strain>
        <strain evidence="4">zg-86</strain>
    </source>
</reference>
<accession>A0A6I4RJT1</accession>
<dbReference type="InterPro" id="IPR001173">
    <property type="entry name" value="Glyco_trans_2-like"/>
</dbReference>
<dbReference type="EMBL" id="WLCG01000010">
    <property type="protein sequence ID" value="MTB64816.1"/>
    <property type="molecule type" value="Genomic_DNA"/>
</dbReference>
<feature type="domain" description="Glycosyltransferase 2-like" evidence="1">
    <location>
        <begin position="5"/>
        <end position="114"/>
    </location>
</feature>
<dbReference type="SUPFAM" id="SSF53448">
    <property type="entry name" value="Nucleotide-diphospho-sugar transferases"/>
    <property type="match status" value="1"/>
</dbReference>
<dbReference type="GO" id="GO:0016758">
    <property type="term" value="F:hexosyltransferase activity"/>
    <property type="evidence" value="ECO:0007669"/>
    <property type="project" value="UniProtKB-ARBA"/>
</dbReference>
<evidence type="ECO:0000313" key="5">
    <source>
        <dbReference type="Proteomes" id="UP000435423"/>
    </source>
</evidence>
<dbReference type="Proteomes" id="UP000435423">
    <property type="component" value="Unassembled WGS sequence"/>
</dbReference>
<dbReference type="Gene3D" id="3.90.550.10">
    <property type="entry name" value="Spore Coat Polysaccharide Biosynthesis Protein SpsA, Chain A"/>
    <property type="match status" value="1"/>
</dbReference>
<dbReference type="EMBL" id="WUBJ01000009">
    <property type="protein sequence ID" value="MWV56803.1"/>
    <property type="molecule type" value="Genomic_DNA"/>
</dbReference>
<proteinExistence type="predicted"/>
<dbReference type="Pfam" id="PF00535">
    <property type="entry name" value="Glycos_transf_2"/>
    <property type="match status" value="1"/>
</dbReference>